<dbReference type="Proteomes" id="UP001215398">
    <property type="component" value="Unassembled WGS sequence"/>
</dbReference>
<protein>
    <submittedName>
        <fullName evidence="1">Uncharacterized protein</fullName>
    </submittedName>
</protein>
<sequence>MKLKVQAGETKVSSRGNWSFKRGKLKFHTQETLGEKQDGKDRA</sequence>
<dbReference type="RefSeq" id="WP_272719576.1">
    <property type="nucleotide sequence ID" value="NZ_JAQPYS010000016.1"/>
</dbReference>
<proteinExistence type="predicted"/>
<name>A0ABT5H3X5_9BACE</name>
<accession>A0ABT5H3X5</accession>
<comment type="caution">
    <text evidence="1">The sequence shown here is derived from an EMBL/GenBank/DDBJ whole genome shotgun (WGS) entry which is preliminary data.</text>
</comment>
<evidence type="ECO:0000313" key="1">
    <source>
        <dbReference type="EMBL" id="MDC7135209.1"/>
    </source>
</evidence>
<reference evidence="1 2" key="1">
    <citation type="submission" date="2023-01" db="EMBL/GenBank/DDBJ databases">
        <title>Exploring GABA producing Bacteroides strains toward improving mental health.</title>
        <authorList>
            <person name="Yousuf B."/>
            <person name="Bouhlel N.E."/>
            <person name="Mottawea W."/>
            <person name="Hammami R."/>
        </authorList>
    </citation>
    <scope>NUCLEOTIDE SEQUENCE [LARGE SCALE GENOMIC DNA]</scope>
    <source>
        <strain evidence="1 2">UO.H1054</strain>
    </source>
</reference>
<organism evidence="1 2">
    <name type="scientific">Bacteroides zhangwenhongii</name>
    <dbReference type="NCBI Taxonomy" id="2650157"/>
    <lineage>
        <taxon>Bacteria</taxon>
        <taxon>Pseudomonadati</taxon>
        <taxon>Bacteroidota</taxon>
        <taxon>Bacteroidia</taxon>
        <taxon>Bacteroidales</taxon>
        <taxon>Bacteroidaceae</taxon>
        <taxon>Bacteroides</taxon>
    </lineage>
</organism>
<keyword evidence="2" id="KW-1185">Reference proteome</keyword>
<evidence type="ECO:0000313" key="2">
    <source>
        <dbReference type="Proteomes" id="UP001215398"/>
    </source>
</evidence>
<dbReference type="EMBL" id="JAQPYS010000016">
    <property type="protein sequence ID" value="MDC7135209.1"/>
    <property type="molecule type" value="Genomic_DNA"/>
</dbReference>
<gene>
    <name evidence="1" type="ORF">PQG98_02470</name>
</gene>